<keyword evidence="3 4" id="KW-0732">Signal</keyword>
<dbReference type="Gene3D" id="1.10.530.10">
    <property type="match status" value="1"/>
</dbReference>
<organism evidence="6 7">
    <name type="scientific">Paracraurococcus lichenis</name>
    <dbReference type="NCBI Taxonomy" id="3064888"/>
    <lineage>
        <taxon>Bacteria</taxon>
        <taxon>Pseudomonadati</taxon>
        <taxon>Pseudomonadota</taxon>
        <taxon>Alphaproteobacteria</taxon>
        <taxon>Acetobacterales</taxon>
        <taxon>Roseomonadaceae</taxon>
        <taxon>Paracraurococcus</taxon>
    </lineage>
</organism>
<dbReference type="Proteomes" id="UP001243009">
    <property type="component" value="Unassembled WGS sequence"/>
</dbReference>
<dbReference type="InterPro" id="IPR008939">
    <property type="entry name" value="Lytic_TGlycosylase_superhlx_U"/>
</dbReference>
<feature type="signal peptide" evidence="4">
    <location>
        <begin position="1"/>
        <end position="25"/>
    </location>
</feature>
<dbReference type="InterPro" id="IPR023346">
    <property type="entry name" value="Lysozyme-like_dom_sf"/>
</dbReference>
<evidence type="ECO:0000259" key="5">
    <source>
        <dbReference type="Pfam" id="PF01464"/>
    </source>
</evidence>
<dbReference type="InterPro" id="IPR008258">
    <property type="entry name" value="Transglycosylase_SLT_dom_1"/>
</dbReference>
<sequence length="667" mass="70924">MLPVTMRRRALLALSAALAAPPARAQPAVAGAEAMRAAGRQAVALANAQRWAEAEAAAQAADPLIRTYVAWLRLQQRGGASGAAEVVGFALGNPDWPGQETLGRRAEELLASDADDVLAAQWFAARAPRTLDGYQRLADALARAGKGAEATEVLRAGWAEAPADAGLEAAFLARNAGILAPAHHARRFDRLALARDGAGAARVLPYLEGPAQVAGAARLAYAADRPDADSPGLAALAPADPALTLERARWLRRRDRDQEAAAAFAAGERMTPLPAPDAARAAWPERQVLARKLLRLGDPRAAYAVCAHHGIAAPGEPRQEAEFLAGFIALRILRDAPAAERHFARLGEESRSVITRARSHYWQGRAAEAQGAGDRATKHYRAAAEFPLAFYGQLAAVALGEDGAALAARIAGTPAPHPSAAQQKAFEAREPARLVLALADIGEARRARPFLLRLEELGADPAEKLLAVRLARRIGRPDHAVWVARRAGASGLMAVQEGWPLAYPAPADAPEPALVLGISRQESNFDPEAVSSANARGLMQLLPSTAASVAKRLGLRHQVGMLTTDTAHNMRLGAAYLDELLARFGGTLPFAIAGYNAGPNRVDEWLGTYGDPRGGGLSMLDWMEQVPFAETRNYVQRVLENMAIYRALDARSAALEHPMTQWLRAAG</sequence>
<comment type="similarity">
    <text evidence="2">Belongs to the virb1 family.</text>
</comment>
<keyword evidence="7" id="KW-1185">Reference proteome</keyword>
<evidence type="ECO:0000256" key="2">
    <source>
        <dbReference type="ARBA" id="ARBA00009387"/>
    </source>
</evidence>
<feature type="chain" id="PRO_5046038454" evidence="4">
    <location>
        <begin position="26"/>
        <end position="667"/>
    </location>
</feature>
<evidence type="ECO:0000313" key="7">
    <source>
        <dbReference type="Proteomes" id="UP001243009"/>
    </source>
</evidence>
<dbReference type="Gene3D" id="1.25.20.10">
    <property type="entry name" value="Bacterial muramidases"/>
    <property type="match status" value="1"/>
</dbReference>
<gene>
    <name evidence="6" type="ORF">Q7A36_32000</name>
</gene>
<comment type="caution">
    <text evidence="6">The sequence shown here is derived from an EMBL/GenBank/DDBJ whole genome shotgun (WGS) entry which is preliminary data.</text>
</comment>
<evidence type="ECO:0000256" key="1">
    <source>
        <dbReference type="ARBA" id="ARBA00007734"/>
    </source>
</evidence>
<protein>
    <submittedName>
        <fullName evidence="6">Lytic transglycosylase domain-containing protein</fullName>
    </submittedName>
</protein>
<evidence type="ECO:0000256" key="4">
    <source>
        <dbReference type="SAM" id="SignalP"/>
    </source>
</evidence>
<accession>A0ABT9EAQ0</accession>
<dbReference type="InterPro" id="IPR000189">
    <property type="entry name" value="Transglyc_AS"/>
</dbReference>
<dbReference type="PANTHER" id="PTHR37423">
    <property type="entry name" value="SOLUBLE LYTIC MUREIN TRANSGLYCOSYLASE-RELATED"/>
    <property type="match status" value="1"/>
</dbReference>
<dbReference type="SUPFAM" id="SSF53955">
    <property type="entry name" value="Lysozyme-like"/>
    <property type="match status" value="1"/>
</dbReference>
<evidence type="ECO:0000256" key="3">
    <source>
        <dbReference type="ARBA" id="ARBA00022729"/>
    </source>
</evidence>
<dbReference type="RefSeq" id="WP_305107854.1">
    <property type="nucleotide sequence ID" value="NZ_JAUTWS010000065.1"/>
</dbReference>
<comment type="similarity">
    <text evidence="1">Belongs to the transglycosylase Slt family.</text>
</comment>
<dbReference type="SUPFAM" id="SSF48435">
    <property type="entry name" value="Bacterial muramidases"/>
    <property type="match status" value="1"/>
</dbReference>
<dbReference type="Pfam" id="PF01464">
    <property type="entry name" value="SLT"/>
    <property type="match status" value="1"/>
</dbReference>
<evidence type="ECO:0000313" key="6">
    <source>
        <dbReference type="EMBL" id="MDO9712995.1"/>
    </source>
</evidence>
<reference evidence="6 7" key="1">
    <citation type="submission" date="2023-08" db="EMBL/GenBank/DDBJ databases">
        <title>The draft genome sequence of Paracraurococcus sp. LOR1-02.</title>
        <authorList>
            <person name="Kingkaew E."/>
            <person name="Tanasupawat S."/>
        </authorList>
    </citation>
    <scope>NUCLEOTIDE SEQUENCE [LARGE SCALE GENOMIC DNA]</scope>
    <source>
        <strain evidence="6 7">LOR1-02</strain>
    </source>
</reference>
<proteinExistence type="inferred from homology"/>
<dbReference type="PANTHER" id="PTHR37423:SF2">
    <property type="entry name" value="MEMBRANE-BOUND LYTIC MUREIN TRANSGLYCOSYLASE C"/>
    <property type="match status" value="1"/>
</dbReference>
<name>A0ABT9EAQ0_9PROT</name>
<dbReference type="CDD" id="cd13401">
    <property type="entry name" value="Slt70-like"/>
    <property type="match status" value="1"/>
</dbReference>
<dbReference type="EMBL" id="JAUTWS010000065">
    <property type="protein sequence ID" value="MDO9712995.1"/>
    <property type="molecule type" value="Genomic_DNA"/>
</dbReference>
<dbReference type="PROSITE" id="PS00922">
    <property type="entry name" value="TRANSGLYCOSYLASE"/>
    <property type="match status" value="1"/>
</dbReference>
<feature type="domain" description="Transglycosylase SLT" evidence="5">
    <location>
        <begin position="511"/>
        <end position="610"/>
    </location>
</feature>